<evidence type="ECO:0000256" key="1">
    <source>
        <dbReference type="SAM" id="SignalP"/>
    </source>
</evidence>
<feature type="chain" id="PRO_5045949508" description="Antifreeze protein" evidence="1">
    <location>
        <begin position="22"/>
        <end position="161"/>
    </location>
</feature>
<feature type="signal peptide" evidence="1">
    <location>
        <begin position="1"/>
        <end position="21"/>
    </location>
</feature>
<evidence type="ECO:0000313" key="3">
    <source>
        <dbReference type="Proteomes" id="UP001595075"/>
    </source>
</evidence>
<proteinExistence type="predicted"/>
<protein>
    <recommendedName>
        <fullName evidence="4">Antifreeze protein</fullName>
    </recommendedName>
</protein>
<evidence type="ECO:0000313" key="2">
    <source>
        <dbReference type="EMBL" id="KAL2072692.1"/>
    </source>
</evidence>
<comment type="caution">
    <text evidence="2">The sequence shown here is derived from an EMBL/GenBank/DDBJ whole genome shotgun (WGS) entry which is preliminary data.</text>
</comment>
<dbReference type="EMBL" id="JAZHXI010000004">
    <property type="protein sequence ID" value="KAL2072692.1"/>
    <property type="molecule type" value="Genomic_DNA"/>
</dbReference>
<evidence type="ECO:0008006" key="4">
    <source>
        <dbReference type="Google" id="ProtNLM"/>
    </source>
</evidence>
<organism evidence="2 3">
    <name type="scientific">Oculimacula yallundae</name>
    <dbReference type="NCBI Taxonomy" id="86028"/>
    <lineage>
        <taxon>Eukaryota</taxon>
        <taxon>Fungi</taxon>
        <taxon>Dikarya</taxon>
        <taxon>Ascomycota</taxon>
        <taxon>Pezizomycotina</taxon>
        <taxon>Leotiomycetes</taxon>
        <taxon>Helotiales</taxon>
        <taxon>Ploettnerulaceae</taxon>
        <taxon>Oculimacula</taxon>
    </lineage>
</organism>
<reference evidence="2 3" key="1">
    <citation type="journal article" date="2024" name="Commun. Biol.">
        <title>Comparative genomic analysis of thermophilic fungi reveals convergent evolutionary adaptations and gene losses.</title>
        <authorList>
            <person name="Steindorff A.S."/>
            <person name="Aguilar-Pontes M.V."/>
            <person name="Robinson A.J."/>
            <person name="Andreopoulos B."/>
            <person name="LaButti K."/>
            <person name="Kuo A."/>
            <person name="Mondo S."/>
            <person name="Riley R."/>
            <person name="Otillar R."/>
            <person name="Haridas S."/>
            <person name="Lipzen A."/>
            <person name="Grimwood J."/>
            <person name="Schmutz J."/>
            <person name="Clum A."/>
            <person name="Reid I.D."/>
            <person name="Moisan M.C."/>
            <person name="Butler G."/>
            <person name="Nguyen T.T.M."/>
            <person name="Dewar K."/>
            <person name="Conant G."/>
            <person name="Drula E."/>
            <person name="Henrissat B."/>
            <person name="Hansel C."/>
            <person name="Singer S."/>
            <person name="Hutchinson M.I."/>
            <person name="de Vries R.P."/>
            <person name="Natvig D.O."/>
            <person name="Powell A.J."/>
            <person name="Tsang A."/>
            <person name="Grigoriev I.V."/>
        </authorList>
    </citation>
    <scope>NUCLEOTIDE SEQUENCE [LARGE SCALE GENOMIC DNA]</scope>
    <source>
        <strain evidence="2 3">CBS 494.80</strain>
    </source>
</reference>
<keyword evidence="1" id="KW-0732">Signal</keyword>
<sequence length="161" mass="17349">MQFPTFVTGSIALLMASSVTAHPSQNEARAVTYSTSSYNSQCYVGSPVYCGGNINGICTKGKTSSIDDVAKKANIAACAGKKPIDGSKLLKDNVINASKINRKAIIVPIIALMADVLRLRQRPINVNSTIHNNKQLVKSQSRSNWLLDAINFLAKPSRQTL</sequence>
<dbReference type="Proteomes" id="UP001595075">
    <property type="component" value="Unassembled WGS sequence"/>
</dbReference>
<name>A0ABR4CSZ0_9HELO</name>
<gene>
    <name evidence="2" type="ORF">VTL71DRAFT_12035</name>
</gene>
<accession>A0ABR4CSZ0</accession>
<keyword evidence="3" id="KW-1185">Reference proteome</keyword>